<dbReference type="Gene3D" id="1.10.1280.10">
    <property type="entry name" value="Di-copper center containing domain from catechol oxidase"/>
    <property type="match status" value="1"/>
</dbReference>
<comment type="cofactor">
    <cofactor evidence="1">
        <name>Cu(2+)</name>
        <dbReference type="ChEBI" id="CHEBI:29036"/>
    </cofactor>
</comment>
<evidence type="ECO:0000313" key="12">
    <source>
        <dbReference type="Proteomes" id="UP001378592"/>
    </source>
</evidence>
<dbReference type="PROSITE" id="PS00210">
    <property type="entry name" value="HEMOCYANIN_2"/>
    <property type="match status" value="1"/>
</dbReference>
<dbReference type="Pfam" id="PF03723">
    <property type="entry name" value="Hemocyanin_C"/>
    <property type="match status" value="1"/>
</dbReference>
<evidence type="ECO:0000256" key="5">
    <source>
        <dbReference type="ARBA" id="ARBA00022723"/>
    </source>
</evidence>
<dbReference type="SUPFAM" id="SSF48050">
    <property type="entry name" value="Hemocyanin, N-terminal domain"/>
    <property type="match status" value="1"/>
</dbReference>
<dbReference type="InterPro" id="IPR013788">
    <property type="entry name" value="Hemocyanin/hexamerin"/>
</dbReference>
<dbReference type="FunFam" id="2.60.40.1520:FF:000001">
    <property type="entry name" value="Hemocyanin subunit 2"/>
    <property type="match status" value="1"/>
</dbReference>
<dbReference type="InterPro" id="IPR008922">
    <property type="entry name" value="Di-copper_centre_dom_sf"/>
</dbReference>
<dbReference type="Pfam" id="PF00372">
    <property type="entry name" value="Hemocyanin_M"/>
    <property type="match status" value="1"/>
</dbReference>
<comment type="caution">
    <text evidence="11">The sequence shown here is derived from an EMBL/GenBank/DDBJ whole genome shotgun (WGS) entry which is preliminary data.</text>
</comment>
<evidence type="ECO:0000256" key="2">
    <source>
        <dbReference type="ARBA" id="ARBA00004613"/>
    </source>
</evidence>
<dbReference type="PROSITE" id="PS00498">
    <property type="entry name" value="TYROSINASE_2"/>
    <property type="match status" value="1"/>
</dbReference>
<reference evidence="11 12" key="1">
    <citation type="submission" date="2024-03" db="EMBL/GenBank/DDBJ databases">
        <title>The genome assembly and annotation of the cricket Gryllus longicercus Weissman &amp; Gray.</title>
        <authorList>
            <person name="Szrajer S."/>
            <person name="Gray D."/>
            <person name="Ylla G."/>
        </authorList>
    </citation>
    <scope>NUCLEOTIDE SEQUENCE [LARGE SCALE GENOMIC DNA]</scope>
    <source>
        <strain evidence="11">DAG 2021-001</strain>
        <tissue evidence="11">Whole body minus gut</tissue>
    </source>
</reference>
<dbReference type="Gene3D" id="2.60.40.1520">
    <property type="entry name" value="Hemocyanin, C-terminal domain"/>
    <property type="match status" value="1"/>
</dbReference>
<dbReference type="InterPro" id="IPR005203">
    <property type="entry name" value="Hemocyanin_C"/>
</dbReference>
<dbReference type="InterPro" id="IPR000896">
    <property type="entry name" value="Hemocyanin/hexamerin_mid_dom"/>
</dbReference>
<dbReference type="PANTHER" id="PTHR11511:SF4">
    <property type="entry name" value="PHENOLOXIDASE 2-RELATED"/>
    <property type="match status" value="1"/>
</dbReference>
<dbReference type="GO" id="GO:0005576">
    <property type="term" value="C:extracellular region"/>
    <property type="evidence" value="ECO:0007669"/>
    <property type="project" value="UniProtKB-SubCell"/>
</dbReference>
<dbReference type="GO" id="GO:0006582">
    <property type="term" value="P:melanin metabolic process"/>
    <property type="evidence" value="ECO:0007669"/>
    <property type="project" value="UniProtKB-ARBA"/>
</dbReference>
<dbReference type="InterPro" id="IPR037020">
    <property type="entry name" value="Hemocyanin_C_sf"/>
</dbReference>
<dbReference type="Pfam" id="PF03722">
    <property type="entry name" value="Hemocyanin_N"/>
    <property type="match status" value="1"/>
</dbReference>
<keyword evidence="6" id="KW-0560">Oxidoreductase</keyword>
<keyword evidence="5" id="KW-0479">Metal-binding</keyword>
<dbReference type="EMBL" id="JAZDUA010000006">
    <property type="protein sequence ID" value="KAK7874024.1"/>
    <property type="molecule type" value="Genomic_DNA"/>
</dbReference>
<dbReference type="SUPFAM" id="SSF48056">
    <property type="entry name" value="Di-copper centre-containing domain"/>
    <property type="match status" value="1"/>
</dbReference>
<name>A0AAN9VYN9_9ORTH</name>
<keyword evidence="9" id="KW-1015">Disulfide bond</keyword>
<organism evidence="11 12">
    <name type="scientific">Gryllus longicercus</name>
    <dbReference type="NCBI Taxonomy" id="2509291"/>
    <lineage>
        <taxon>Eukaryota</taxon>
        <taxon>Metazoa</taxon>
        <taxon>Ecdysozoa</taxon>
        <taxon>Arthropoda</taxon>
        <taxon>Hexapoda</taxon>
        <taxon>Insecta</taxon>
        <taxon>Pterygota</taxon>
        <taxon>Neoptera</taxon>
        <taxon>Polyneoptera</taxon>
        <taxon>Orthoptera</taxon>
        <taxon>Ensifera</taxon>
        <taxon>Gryllidea</taxon>
        <taxon>Grylloidea</taxon>
        <taxon>Gryllidae</taxon>
        <taxon>Gryllinae</taxon>
        <taxon>Gryllus</taxon>
    </lineage>
</organism>
<gene>
    <name evidence="11" type="ORF">R5R35_013428</name>
</gene>
<evidence type="ECO:0000256" key="4">
    <source>
        <dbReference type="ARBA" id="ARBA00022525"/>
    </source>
</evidence>
<feature type="domain" description="Tyrosinase copper-binding" evidence="10">
    <location>
        <begin position="417"/>
        <end position="428"/>
    </location>
</feature>
<dbReference type="PANTHER" id="PTHR11511">
    <property type="entry name" value="LARVAL STORAGE PROTEIN/PHENOLOXIDASE"/>
    <property type="match status" value="1"/>
</dbReference>
<dbReference type="AlphaFoldDB" id="A0AAN9VYN9"/>
<evidence type="ECO:0000256" key="6">
    <source>
        <dbReference type="ARBA" id="ARBA00023002"/>
    </source>
</evidence>
<dbReference type="InterPro" id="IPR002227">
    <property type="entry name" value="Tyrosinase_Cu-bd"/>
</dbReference>
<dbReference type="InterPro" id="IPR014756">
    <property type="entry name" value="Ig_E-set"/>
</dbReference>
<keyword evidence="4" id="KW-0964">Secreted</keyword>
<evidence type="ECO:0000313" key="11">
    <source>
        <dbReference type="EMBL" id="KAK7874024.1"/>
    </source>
</evidence>
<keyword evidence="8" id="KW-0503">Monooxygenase</keyword>
<dbReference type="Gene3D" id="1.20.1370.10">
    <property type="entry name" value="Hemocyanin, N-terminal domain"/>
    <property type="match status" value="1"/>
</dbReference>
<dbReference type="PROSITE" id="PS00209">
    <property type="entry name" value="HEMOCYANIN_1"/>
    <property type="match status" value="1"/>
</dbReference>
<evidence type="ECO:0000256" key="1">
    <source>
        <dbReference type="ARBA" id="ARBA00001973"/>
    </source>
</evidence>
<dbReference type="GO" id="GO:0046872">
    <property type="term" value="F:metal ion binding"/>
    <property type="evidence" value="ECO:0007669"/>
    <property type="project" value="UniProtKB-KW"/>
</dbReference>
<dbReference type="SUPFAM" id="SSF81296">
    <property type="entry name" value="E set domains"/>
    <property type="match status" value="1"/>
</dbReference>
<comment type="similarity">
    <text evidence="3">Belongs to the tyrosinase family.</text>
</comment>
<accession>A0AAN9VYN9</accession>
<keyword evidence="12" id="KW-1185">Reference proteome</keyword>
<dbReference type="InterPro" id="IPR005204">
    <property type="entry name" value="Hemocyanin_N"/>
</dbReference>
<dbReference type="InterPro" id="IPR036697">
    <property type="entry name" value="Hemocyanin_N_sf"/>
</dbReference>
<evidence type="ECO:0000256" key="9">
    <source>
        <dbReference type="ARBA" id="ARBA00023157"/>
    </source>
</evidence>
<sequence length="726" mass="81765">MSISTKESILLLFERPYEPIYFPKGPNGIVLRPPPELLSNREREVVDSLPSRFGPPTTTVAVAGLPAEPSTPVSLVPPAPGEPPLPDAILNARELPRLANFSVFVPWHRRLAGGLIELFMAAGDEEELRSLAVAVHGLCNPQLFVYALSVALLHRPDMRDLALPSFVSTMPGRFLASDAIRRAYLEANLTDTQREVVLIPRNWTANDEEPEHRLAYWREDVGINVHHWHWHLVYPSQAPRAIVQKDRRGEMFYYMHQQIIARYNFERFSVGLGRVRRLGSFREPLREGYYAKLTPNIARDLGYAGRPDNATISNVSRELERVFLDISDLERWETRIFDAIHSGEYINARGERTPLTEETGIDILGDIVEASVLTPNPNIYGDLHNMLHFFIGTCHDPTGKHQEQIQAVTEPATAMRDPVFYLMHAYIDDIFREYKNTLQPYSEAQLGLPGVALTAMSVQTSTVPGEQAPPAPGVLRTFLQESDIELSRGLDFAPRGPTLVRVQHLQNAPFDYTFSVQNATGAAKRVTVRVFLAPQTDERGIPLRFADHRNYFVEVDKFVATVAPGASELKRSSAQSSITIPWEQTFRDVDTNRPPDNTPQQQDFSFCSCGWPQHMLLPRGNAEGLPCVLFAMLTDYELDKVEGSESQEGGRCKAAVSFCGLRDKRFPDRRPMGFPFDRLPRNADHYLRQFMAALDNMRAVDVTVQFTNRVLLRRLDGAAEATPVTS</sequence>
<protein>
    <recommendedName>
        <fullName evidence="10">Tyrosinase copper-binding domain-containing protein</fullName>
    </recommendedName>
</protein>
<dbReference type="GO" id="GO:0004503">
    <property type="term" value="F:tyrosinase activity"/>
    <property type="evidence" value="ECO:0007669"/>
    <property type="project" value="UniProtKB-ARBA"/>
</dbReference>
<keyword evidence="7" id="KW-0186">Copper</keyword>
<evidence type="ECO:0000256" key="8">
    <source>
        <dbReference type="ARBA" id="ARBA00023033"/>
    </source>
</evidence>
<evidence type="ECO:0000256" key="7">
    <source>
        <dbReference type="ARBA" id="ARBA00023008"/>
    </source>
</evidence>
<evidence type="ECO:0000259" key="10">
    <source>
        <dbReference type="PROSITE" id="PS00498"/>
    </source>
</evidence>
<dbReference type="Proteomes" id="UP001378592">
    <property type="component" value="Unassembled WGS sequence"/>
</dbReference>
<evidence type="ECO:0000256" key="3">
    <source>
        <dbReference type="ARBA" id="ARBA00009928"/>
    </source>
</evidence>
<comment type="subcellular location">
    <subcellularLocation>
        <location evidence="2">Secreted</location>
    </subcellularLocation>
</comment>
<dbReference type="PRINTS" id="PR00187">
    <property type="entry name" value="HAEMOCYANIN"/>
</dbReference>
<proteinExistence type="inferred from homology"/>